<dbReference type="AlphaFoldDB" id="A0A9D2N140"/>
<feature type="domain" description="Solute-binding protein family 5" evidence="6">
    <location>
        <begin position="104"/>
        <end position="470"/>
    </location>
</feature>
<evidence type="ECO:0000256" key="1">
    <source>
        <dbReference type="ARBA" id="ARBA00005695"/>
    </source>
</evidence>
<protein>
    <submittedName>
        <fullName evidence="7">Peptide ABC transporter substrate-binding protein</fullName>
    </submittedName>
</protein>
<feature type="signal peptide" evidence="5">
    <location>
        <begin position="1"/>
        <end position="23"/>
    </location>
</feature>
<dbReference type="Gene3D" id="3.40.190.10">
    <property type="entry name" value="Periplasmic binding protein-like II"/>
    <property type="match status" value="1"/>
</dbReference>
<dbReference type="Gene3D" id="3.10.105.10">
    <property type="entry name" value="Dipeptide-binding Protein, Domain 3"/>
    <property type="match status" value="1"/>
</dbReference>
<dbReference type="InterPro" id="IPR000914">
    <property type="entry name" value="SBP_5_dom"/>
</dbReference>
<dbReference type="EMBL" id="DWWT01000026">
    <property type="protein sequence ID" value="HJC05666.1"/>
    <property type="molecule type" value="Genomic_DNA"/>
</dbReference>
<dbReference type="Gene3D" id="3.90.76.10">
    <property type="entry name" value="Dipeptide-binding Protein, Domain 1"/>
    <property type="match status" value="1"/>
</dbReference>
<dbReference type="GO" id="GO:0042597">
    <property type="term" value="C:periplasmic space"/>
    <property type="evidence" value="ECO:0007669"/>
    <property type="project" value="UniProtKB-ARBA"/>
</dbReference>
<dbReference type="GO" id="GO:0015833">
    <property type="term" value="P:peptide transport"/>
    <property type="evidence" value="ECO:0007669"/>
    <property type="project" value="TreeGrafter"/>
</dbReference>
<evidence type="ECO:0000313" key="7">
    <source>
        <dbReference type="EMBL" id="HJC05666.1"/>
    </source>
</evidence>
<evidence type="ECO:0000313" key="8">
    <source>
        <dbReference type="Proteomes" id="UP000823910"/>
    </source>
</evidence>
<reference evidence="7" key="2">
    <citation type="submission" date="2021-04" db="EMBL/GenBank/DDBJ databases">
        <authorList>
            <person name="Gilroy R."/>
        </authorList>
    </citation>
    <scope>NUCLEOTIDE SEQUENCE</scope>
    <source>
        <strain evidence="7">CHK180-15479</strain>
    </source>
</reference>
<comment type="caution">
    <text evidence="7">The sequence shown here is derived from an EMBL/GenBank/DDBJ whole genome shotgun (WGS) entry which is preliminary data.</text>
</comment>
<comment type="similarity">
    <text evidence="1">Belongs to the bacterial solute-binding protein 5 family.</text>
</comment>
<dbReference type="Pfam" id="PF00496">
    <property type="entry name" value="SBP_bac_5"/>
    <property type="match status" value="1"/>
</dbReference>
<evidence type="ECO:0000256" key="2">
    <source>
        <dbReference type="ARBA" id="ARBA00022448"/>
    </source>
</evidence>
<dbReference type="PROSITE" id="PS51257">
    <property type="entry name" value="PROKAR_LIPOPROTEIN"/>
    <property type="match status" value="1"/>
</dbReference>
<dbReference type="GO" id="GO:1904680">
    <property type="term" value="F:peptide transmembrane transporter activity"/>
    <property type="evidence" value="ECO:0007669"/>
    <property type="project" value="TreeGrafter"/>
</dbReference>
<dbReference type="PANTHER" id="PTHR30290:SF9">
    <property type="entry name" value="OLIGOPEPTIDE-BINDING PROTEIN APPA"/>
    <property type="match status" value="1"/>
</dbReference>
<evidence type="ECO:0000256" key="4">
    <source>
        <dbReference type="SAM" id="MobiDB-lite"/>
    </source>
</evidence>
<keyword evidence="2" id="KW-0813">Transport</keyword>
<dbReference type="Proteomes" id="UP000823910">
    <property type="component" value="Unassembled WGS sequence"/>
</dbReference>
<reference evidence="7" key="1">
    <citation type="journal article" date="2021" name="PeerJ">
        <title>Extensive microbial diversity within the chicken gut microbiome revealed by metagenomics and culture.</title>
        <authorList>
            <person name="Gilroy R."/>
            <person name="Ravi A."/>
            <person name="Getino M."/>
            <person name="Pursley I."/>
            <person name="Horton D.L."/>
            <person name="Alikhan N.F."/>
            <person name="Baker D."/>
            <person name="Gharbi K."/>
            <person name="Hall N."/>
            <person name="Watson M."/>
            <person name="Adriaenssens E.M."/>
            <person name="Foster-Nyarko E."/>
            <person name="Jarju S."/>
            <person name="Secka A."/>
            <person name="Antonio M."/>
            <person name="Oren A."/>
            <person name="Chaudhuri R.R."/>
            <person name="La Ragione R."/>
            <person name="Hildebrand F."/>
            <person name="Pallen M.J."/>
        </authorList>
    </citation>
    <scope>NUCLEOTIDE SEQUENCE</scope>
    <source>
        <strain evidence="7">CHK180-15479</strain>
    </source>
</reference>
<dbReference type="InterPro" id="IPR039424">
    <property type="entry name" value="SBP_5"/>
</dbReference>
<keyword evidence="3 5" id="KW-0732">Signal</keyword>
<feature type="region of interest" description="Disordered" evidence="4">
    <location>
        <begin position="26"/>
        <end position="55"/>
    </location>
</feature>
<accession>A0A9D2N140</accession>
<evidence type="ECO:0000256" key="3">
    <source>
        <dbReference type="ARBA" id="ARBA00022729"/>
    </source>
</evidence>
<dbReference type="CDD" id="cd08513">
    <property type="entry name" value="PBP2_thermophilic_Hb8_like"/>
    <property type="match status" value="1"/>
</dbReference>
<dbReference type="InterPro" id="IPR030678">
    <property type="entry name" value="Peptide/Ni-bd"/>
</dbReference>
<name>A0A9D2N140_9FIRM</name>
<evidence type="ECO:0000256" key="5">
    <source>
        <dbReference type="SAM" id="SignalP"/>
    </source>
</evidence>
<sequence>MKHLLSKLIIAACASMVTLSACAPPNSGGDTAAETSAAESESSGETSASAAGTDTTDGAVTITMAMTAPWDTFIPFNTTNANTDAVLELMYDKLIVVKANGEHEPRLATKWEQDSETGKILTFELNENAKWHDGEPVTADDVVFTCELMANEAITHPRRSKVAFFTGTDDSGVRVQDEDFGVVALDDHTVQFTMKDPAPISYMLSQTFRDFYVLPEHLLADIPADQIMTDEFWQHPIGSGPCIYESSISGERVEFAANKDYYLGAPQFDRFVVRVVPASNLLSGLMSGEIDITAGAGLGNIPMNDWDLAQQQENLTTESVKSLGYQYLSMNVNNVPKEVRQAVNMAINRDALVNNLMRGEGEPAAGPLRQNHPYFNPDLLPIPYDVETAAQMVKDSGFDTSKTYVLRVSQGNEVREKSAPLIQQDLKNIGISVEILTTDHPTLLAECRNGNYDFALIGSGGSPDPAESVINVRPGHVNNFSQNTDESLYQKGMVEGFQVYTYEERLPIYQEYQMMLRDQVPFSFLYFQNDLVAYNKRISNVHFEDFSLLNRMVWQWNIEK</sequence>
<gene>
    <name evidence="7" type="ORF">H9704_05865</name>
</gene>
<dbReference type="PANTHER" id="PTHR30290">
    <property type="entry name" value="PERIPLASMIC BINDING COMPONENT OF ABC TRANSPORTER"/>
    <property type="match status" value="1"/>
</dbReference>
<dbReference type="GO" id="GO:0043190">
    <property type="term" value="C:ATP-binding cassette (ABC) transporter complex"/>
    <property type="evidence" value="ECO:0007669"/>
    <property type="project" value="InterPro"/>
</dbReference>
<evidence type="ECO:0000259" key="6">
    <source>
        <dbReference type="Pfam" id="PF00496"/>
    </source>
</evidence>
<organism evidence="7 8">
    <name type="scientific">Candidatus Enterocloster excrementipullorum</name>
    <dbReference type="NCBI Taxonomy" id="2838559"/>
    <lineage>
        <taxon>Bacteria</taxon>
        <taxon>Bacillati</taxon>
        <taxon>Bacillota</taxon>
        <taxon>Clostridia</taxon>
        <taxon>Lachnospirales</taxon>
        <taxon>Lachnospiraceae</taxon>
        <taxon>Enterocloster</taxon>
    </lineage>
</organism>
<proteinExistence type="inferred from homology"/>
<dbReference type="SUPFAM" id="SSF53850">
    <property type="entry name" value="Periplasmic binding protein-like II"/>
    <property type="match status" value="1"/>
</dbReference>
<dbReference type="PIRSF" id="PIRSF002741">
    <property type="entry name" value="MppA"/>
    <property type="match status" value="1"/>
</dbReference>
<feature type="chain" id="PRO_5039293115" evidence="5">
    <location>
        <begin position="24"/>
        <end position="560"/>
    </location>
</feature>
<feature type="compositionally biased region" description="Low complexity" evidence="4">
    <location>
        <begin position="27"/>
        <end position="55"/>
    </location>
</feature>